<accession>A0A9J6EJT9</accession>
<dbReference type="InterPro" id="IPR007889">
    <property type="entry name" value="HTH_Psq"/>
</dbReference>
<sequence>MQRPRSRSVCFGGSVPGLIVDLVTVVCGLSVSMCDKNPRAFTMATREPYQTLDMAMKVKVLKEVEQGATAKQDIAQKYGIKPSTLSNILKSKRSVRIRK</sequence>
<dbReference type="AlphaFoldDB" id="A0A9J6EJT9"/>
<comment type="caution">
    <text evidence="3">The sequence shown here is derived from an EMBL/GenBank/DDBJ whole genome shotgun (WGS) entry which is preliminary data.</text>
</comment>
<dbReference type="SUPFAM" id="SSF46689">
    <property type="entry name" value="Homeodomain-like"/>
    <property type="match status" value="1"/>
</dbReference>
<feature type="domain" description="HTH psq-type" evidence="2">
    <location>
        <begin position="56"/>
        <end position="95"/>
    </location>
</feature>
<dbReference type="InterPro" id="IPR009057">
    <property type="entry name" value="Homeodomain-like_sf"/>
</dbReference>
<dbReference type="EMBL" id="JABSTU010000004">
    <property type="protein sequence ID" value="KAH8034527.1"/>
    <property type="molecule type" value="Genomic_DNA"/>
</dbReference>
<organism evidence="3 4">
    <name type="scientific">Rhipicephalus microplus</name>
    <name type="common">Cattle tick</name>
    <name type="synonym">Boophilus microplus</name>
    <dbReference type="NCBI Taxonomy" id="6941"/>
    <lineage>
        <taxon>Eukaryota</taxon>
        <taxon>Metazoa</taxon>
        <taxon>Ecdysozoa</taxon>
        <taxon>Arthropoda</taxon>
        <taxon>Chelicerata</taxon>
        <taxon>Arachnida</taxon>
        <taxon>Acari</taxon>
        <taxon>Parasitiformes</taxon>
        <taxon>Ixodida</taxon>
        <taxon>Ixodoidea</taxon>
        <taxon>Ixodidae</taxon>
        <taxon>Rhipicephalinae</taxon>
        <taxon>Rhipicephalus</taxon>
        <taxon>Boophilus</taxon>
    </lineage>
</organism>
<evidence type="ECO:0000259" key="2">
    <source>
        <dbReference type="Pfam" id="PF04218"/>
    </source>
</evidence>
<gene>
    <name evidence="3" type="ORF">HPB51_025354</name>
</gene>
<evidence type="ECO:0000313" key="4">
    <source>
        <dbReference type="Proteomes" id="UP000821866"/>
    </source>
</evidence>
<proteinExistence type="predicted"/>
<protein>
    <recommendedName>
        <fullName evidence="2">HTH psq-type domain-containing protein</fullName>
    </recommendedName>
</protein>
<dbReference type="Gene3D" id="1.10.10.60">
    <property type="entry name" value="Homeodomain-like"/>
    <property type="match status" value="1"/>
</dbReference>
<dbReference type="Proteomes" id="UP000821866">
    <property type="component" value="Chromosome 2"/>
</dbReference>
<reference evidence="3" key="1">
    <citation type="journal article" date="2020" name="Cell">
        <title>Large-Scale Comparative Analyses of Tick Genomes Elucidate Their Genetic Diversity and Vector Capacities.</title>
        <authorList>
            <consortium name="Tick Genome and Microbiome Consortium (TIGMIC)"/>
            <person name="Jia N."/>
            <person name="Wang J."/>
            <person name="Shi W."/>
            <person name="Du L."/>
            <person name="Sun Y."/>
            <person name="Zhan W."/>
            <person name="Jiang J.F."/>
            <person name="Wang Q."/>
            <person name="Zhang B."/>
            <person name="Ji P."/>
            <person name="Bell-Sakyi L."/>
            <person name="Cui X.M."/>
            <person name="Yuan T.T."/>
            <person name="Jiang B.G."/>
            <person name="Yang W.F."/>
            <person name="Lam T.T."/>
            <person name="Chang Q.C."/>
            <person name="Ding S.J."/>
            <person name="Wang X.J."/>
            <person name="Zhu J.G."/>
            <person name="Ruan X.D."/>
            <person name="Zhao L."/>
            <person name="Wei J.T."/>
            <person name="Ye R.Z."/>
            <person name="Que T.C."/>
            <person name="Du C.H."/>
            <person name="Zhou Y.H."/>
            <person name="Cheng J.X."/>
            <person name="Dai P.F."/>
            <person name="Guo W.B."/>
            <person name="Han X.H."/>
            <person name="Huang E.J."/>
            <person name="Li L.F."/>
            <person name="Wei W."/>
            <person name="Gao Y.C."/>
            <person name="Liu J.Z."/>
            <person name="Shao H.Z."/>
            <person name="Wang X."/>
            <person name="Wang C.C."/>
            <person name="Yang T.C."/>
            <person name="Huo Q.B."/>
            <person name="Li W."/>
            <person name="Chen H.Y."/>
            <person name="Chen S.E."/>
            <person name="Zhou L.G."/>
            <person name="Ni X.B."/>
            <person name="Tian J.H."/>
            <person name="Sheng Y."/>
            <person name="Liu T."/>
            <person name="Pan Y.S."/>
            <person name="Xia L.Y."/>
            <person name="Li J."/>
            <person name="Zhao F."/>
            <person name="Cao W.C."/>
        </authorList>
    </citation>
    <scope>NUCLEOTIDE SEQUENCE</scope>
    <source>
        <strain evidence="3">Rmic-2018</strain>
    </source>
</reference>
<keyword evidence="4" id="KW-1185">Reference proteome</keyword>
<comment type="subcellular location">
    <subcellularLocation>
        <location evidence="1">Nucleus</location>
    </subcellularLocation>
</comment>
<name>A0A9J6EJT9_RHIMP</name>
<reference evidence="3" key="2">
    <citation type="submission" date="2021-09" db="EMBL/GenBank/DDBJ databases">
        <authorList>
            <person name="Jia N."/>
            <person name="Wang J."/>
            <person name="Shi W."/>
            <person name="Du L."/>
            <person name="Sun Y."/>
            <person name="Zhan W."/>
            <person name="Jiang J."/>
            <person name="Wang Q."/>
            <person name="Zhang B."/>
            <person name="Ji P."/>
            <person name="Sakyi L.B."/>
            <person name="Cui X."/>
            <person name="Yuan T."/>
            <person name="Jiang B."/>
            <person name="Yang W."/>
            <person name="Lam T.T.-Y."/>
            <person name="Chang Q."/>
            <person name="Ding S."/>
            <person name="Wang X."/>
            <person name="Zhu J."/>
            <person name="Ruan X."/>
            <person name="Zhao L."/>
            <person name="Wei J."/>
            <person name="Que T."/>
            <person name="Du C."/>
            <person name="Cheng J."/>
            <person name="Dai P."/>
            <person name="Han X."/>
            <person name="Huang E."/>
            <person name="Gao Y."/>
            <person name="Liu J."/>
            <person name="Shao H."/>
            <person name="Ye R."/>
            <person name="Li L."/>
            <person name="Wei W."/>
            <person name="Wang X."/>
            <person name="Wang C."/>
            <person name="Huo Q."/>
            <person name="Li W."/>
            <person name="Guo W."/>
            <person name="Chen H."/>
            <person name="Chen S."/>
            <person name="Zhou L."/>
            <person name="Zhou L."/>
            <person name="Ni X."/>
            <person name="Tian J."/>
            <person name="Zhou Y."/>
            <person name="Sheng Y."/>
            <person name="Liu T."/>
            <person name="Pan Y."/>
            <person name="Xia L."/>
            <person name="Li J."/>
            <person name="Zhao F."/>
            <person name="Cao W."/>
        </authorList>
    </citation>
    <scope>NUCLEOTIDE SEQUENCE</scope>
    <source>
        <strain evidence="3">Rmic-2018</strain>
        <tissue evidence="3">Larvae</tissue>
    </source>
</reference>
<evidence type="ECO:0000256" key="1">
    <source>
        <dbReference type="ARBA" id="ARBA00004123"/>
    </source>
</evidence>
<evidence type="ECO:0000313" key="3">
    <source>
        <dbReference type="EMBL" id="KAH8034527.1"/>
    </source>
</evidence>
<dbReference type="GO" id="GO:0003677">
    <property type="term" value="F:DNA binding"/>
    <property type="evidence" value="ECO:0007669"/>
    <property type="project" value="InterPro"/>
</dbReference>
<dbReference type="GO" id="GO:0005634">
    <property type="term" value="C:nucleus"/>
    <property type="evidence" value="ECO:0007669"/>
    <property type="project" value="UniProtKB-SubCell"/>
</dbReference>
<dbReference type="Pfam" id="PF04218">
    <property type="entry name" value="CENP-B_N"/>
    <property type="match status" value="1"/>
</dbReference>